<organism evidence="8">
    <name type="scientific">Haptolina ericina</name>
    <dbReference type="NCBI Taxonomy" id="156174"/>
    <lineage>
        <taxon>Eukaryota</taxon>
        <taxon>Haptista</taxon>
        <taxon>Haptophyta</taxon>
        <taxon>Prymnesiophyceae</taxon>
        <taxon>Prymnesiales</taxon>
        <taxon>Prymnesiaceae</taxon>
        <taxon>Haptolina</taxon>
    </lineage>
</organism>
<keyword evidence="7" id="KW-0732">Signal</keyword>
<evidence type="ECO:0000256" key="1">
    <source>
        <dbReference type="ARBA" id="ARBA00001993"/>
    </source>
</evidence>
<evidence type="ECO:0000256" key="2">
    <source>
        <dbReference type="ARBA" id="ARBA00004170"/>
    </source>
</evidence>
<keyword evidence="5" id="KW-0603">Photosystem I</keyword>
<evidence type="ECO:0000313" key="8">
    <source>
        <dbReference type="EMBL" id="CAE0153582.1"/>
    </source>
</evidence>
<protein>
    <recommendedName>
        <fullName evidence="9">Photosystem I reaction center subunit IV</fullName>
    </recommendedName>
</protein>
<dbReference type="InterPro" id="IPR008990">
    <property type="entry name" value="Elect_transpt_acc-like_dom_sf"/>
</dbReference>
<dbReference type="Gene3D" id="2.30.30.50">
    <property type="match status" value="1"/>
</dbReference>
<evidence type="ECO:0000256" key="4">
    <source>
        <dbReference type="ARBA" id="ARBA00022531"/>
    </source>
</evidence>
<dbReference type="PANTHER" id="PTHR34549:SF2">
    <property type="entry name" value="PHOTOSYSTEM I SUBUNIT IV"/>
    <property type="match status" value="1"/>
</dbReference>
<dbReference type="EMBL" id="HBHX01072485">
    <property type="protein sequence ID" value="CAE0153582.1"/>
    <property type="molecule type" value="Transcribed_RNA"/>
</dbReference>
<dbReference type="AlphaFoldDB" id="A0A7S3C640"/>
<evidence type="ECO:0000256" key="5">
    <source>
        <dbReference type="ARBA" id="ARBA00022836"/>
    </source>
</evidence>
<dbReference type="PANTHER" id="PTHR34549">
    <property type="entry name" value="PHOTOSYSTEM I REACTION CENTER SUBUNIT IV A, CHLOROPLASTIC-RELATED"/>
    <property type="match status" value="1"/>
</dbReference>
<reference evidence="8" key="1">
    <citation type="submission" date="2021-01" db="EMBL/GenBank/DDBJ databases">
        <authorList>
            <person name="Corre E."/>
            <person name="Pelletier E."/>
            <person name="Niang G."/>
            <person name="Scheremetjew M."/>
            <person name="Finn R."/>
            <person name="Kale V."/>
            <person name="Holt S."/>
            <person name="Cochrane G."/>
            <person name="Meng A."/>
            <person name="Brown T."/>
            <person name="Cohen L."/>
        </authorList>
    </citation>
    <scope>NUCLEOTIDE SEQUENCE</scope>
    <source>
        <strain evidence="8">CCMP281</strain>
    </source>
</reference>
<comment type="function">
    <text evidence="1">Stabilizes the interaction between PsaC and the PSI core, assists the docking of the ferredoxin to PSI and interacts with ferredoxin-NADP oxidoreductase.</text>
</comment>
<name>A0A7S3C640_9EUKA</name>
<evidence type="ECO:0000256" key="7">
    <source>
        <dbReference type="SAM" id="SignalP"/>
    </source>
</evidence>
<keyword evidence="4" id="KW-0602">Photosynthesis</keyword>
<dbReference type="SUPFAM" id="SSF50090">
    <property type="entry name" value="Electron transport accessory proteins"/>
    <property type="match status" value="1"/>
</dbReference>
<sequence length="116" mass="12458">MALKALALLCALAGASAFGVSSWMLSSPRTSTHRPQAVDMIDRGSVVRIMRPESYWFQECGTVATVAKGGDRYPVVVRFEKVNYAGVATNNFAIDELIEVEAPPAKAKAKAKAKAE</sequence>
<accession>A0A7S3C640</accession>
<gene>
    <name evidence="8" type="ORF">HERI1096_LOCUS40087</name>
</gene>
<dbReference type="Pfam" id="PF02427">
    <property type="entry name" value="PSI_PsaE"/>
    <property type="match status" value="1"/>
</dbReference>
<comment type="similarity">
    <text evidence="3">Belongs to the PsaE family.</text>
</comment>
<dbReference type="NCBIfam" id="NF002745">
    <property type="entry name" value="PRK02749.1"/>
    <property type="match status" value="1"/>
</dbReference>
<comment type="subcellular location">
    <subcellularLocation>
        <location evidence="2">Membrane</location>
        <topology evidence="2">Peripheral membrane protein</topology>
    </subcellularLocation>
</comment>
<keyword evidence="6" id="KW-0472">Membrane</keyword>
<dbReference type="InterPro" id="IPR003375">
    <property type="entry name" value="PSI_PsaE"/>
</dbReference>
<dbReference type="GO" id="GO:0015979">
    <property type="term" value="P:photosynthesis"/>
    <property type="evidence" value="ECO:0007669"/>
    <property type="project" value="UniProtKB-KW"/>
</dbReference>
<evidence type="ECO:0000256" key="6">
    <source>
        <dbReference type="ARBA" id="ARBA00023136"/>
    </source>
</evidence>
<evidence type="ECO:0008006" key="9">
    <source>
        <dbReference type="Google" id="ProtNLM"/>
    </source>
</evidence>
<feature type="signal peptide" evidence="7">
    <location>
        <begin position="1"/>
        <end position="17"/>
    </location>
</feature>
<evidence type="ECO:0000256" key="3">
    <source>
        <dbReference type="ARBA" id="ARBA00007501"/>
    </source>
</evidence>
<dbReference type="GO" id="GO:0009538">
    <property type="term" value="C:photosystem I reaction center"/>
    <property type="evidence" value="ECO:0007669"/>
    <property type="project" value="InterPro"/>
</dbReference>
<feature type="chain" id="PRO_5031410682" description="Photosystem I reaction center subunit IV" evidence="7">
    <location>
        <begin position="18"/>
        <end position="116"/>
    </location>
</feature>
<proteinExistence type="inferred from homology"/>